<comment type="caution">
    <text evidence="1">The sequence shown here is derived from an EMBL/GenBank/DDBJ whole genome shotgun (WGS) entry which is preliminary data.</text>
</comment>
<gene>
    <name evidence="1" type="ORF">S03H2_72792</name>
</gene>
<name>X1JFL8_9ZZZZ</name>
<sequence length="45" mass="4894">LFAITCNEGHVVPNNTHFDTTRANVEYQGARAVDLVIPEGKVPEA</sequence>
<feature type="non-terminal residue" evidence="1">
    <location>
        <position position="45"/>
    </location>
</feature>
<protein>
    <submittedName>
        <fullName evidence="1">Uncharacterized protein</fullName>
    </submittedName>
</protein>
<proteinExistence type="predicted"/>
<feature type="non-terminal residue" evidence="1">
    <location>
        <position position="1"/>
    </location>
</feature>
<evidence type="ECO:0000313" key="1">
    <source>
        <dbReference type="EMBL" id="GAH93481.1"/>
    </source>
</evidence>
<organism evidence="1">
    <name type="scientific">marine sediment metagenome</name>
    <dbReference type="NCBI Taxonomy" id="412755"/>
    <lineage>
        <taxon>unclassified sequences</taxon>
        <taxon>metagenomes</taxon>
        <taxon>ecological metagenomes</taxon>
    </lineage>
</organism>
<reference evidence="1" key="1">
    <citation type="journal article" date="2014" name="Front. Microbiol.">
        <title>High frequency of phylogenetically diverse reductive dehalogenase-homologous genes in deep subseafloor sedimentary metagenomes.</title>
        <authorList>
            <person name="Kawai M."/>
            <person name="Futagami T."/>
            <person name="Toyoda A."/>
            <person name="Takaki Y."/>
            <person name="Nishi S."/>
            <person name="Hori S."/>
            <person name="Arai W."/>
            <person name="Tsubouchi T."/>
            <person name="Morono Y."/>
            <person name="Uchiyama I."/>
            <person name="Ito T."/>
            <person name="Fujiyama A."/>
            <person name="Inagaki F."/>
            <person name="Takami H."/>
        </authorList>
    </citation>
    <scope>NUCLEOTIDE SEQUENCE</scope>
    <source>
        <strain evidence="1">Expedition CK06-06</strain>
    </source>
</reference>
<dbReference type="AlphaFoldDB" id="X1JFL8"/>
<accession>X1JFL8</accession>
<dbReference type="EMBL" id="BARU01049457">
    <property type="protein sequence ID" value="GAH93481.1"/>
    <property type="molecule type" value="Genomic_DNA"/>
</dbReference>
<dbReference type="InterPro" id="IPR015421">
    <property type="entry name" value="PyrdxlP-dep_Trfase_major"/>
</dbReference>
<dbReference type="Gene3D" id="3.40.640.10">
    <property type="entry name" value="Type I PLP-dependent aspartate aminotransferase-like (Major domain)"/>
    <property type="match status" value="1"/>
</dbReference>